<dbReference type="PANTHER" id="PTHR43685:SF5">
    <property type="entry name" value="GLYCOSYLTRANSFERASE EPSE-RELATED"/>
    <property type="match status" value="1"/>
</dbReference>
<dbReference type="AlphaFoldDB" id="A0A7U4LZL0"/>
<name>A0A7U4LZL0_9BACT</name>
<reference evidence="6" key="2">
    <citation type="journal article" date="2017" name="Stand. Genomic Sci.">
        <title>Complete genome sequence of the sulfur-oxidizing chemolithoautotrophic Sulfurovum lithotrophicum 42BKTT.</title>
        <authorList>
            <person name="Jeon W."/>
            <person name="Priscilla L."/>
            <person name="Park G."/>
            <person name="Lee H."/>
            <person name="Lee N."/>
            <person name="Lee D."/>
            <person name="Kwon H."/>
            <person name="Ahn I."/>
            <person name="Lee C."/>
            <person name="Lee H."/>
            <person name="Ahn J."/>
        </authorList>
    </citation>
    <scope>NUCLEOTIDE SEQUENCE [LARGE SCALE GENOMIC DNA]</scope>
    <source>
        <strain evidence="6">ATCC BAA-797 / 42BKT</strain>
    </source>
</reference>
<dbReference type="RefSeq" id="WP_046550250.1">
    <property type="nucleotide sequence ID" value="NZ_CP011308.1"/>
</dbReference>
<protein>
    <recommendedName>
        <fullName evidence="4">Glycosyltransferase 2-like domain-containing protein</fullName>
    </recommendedName>
</protein>
<organism evidence="5 6">
    <name type="scientific">Sulfurovum lithotrophicum</name>
    <dbReference type="NCBI Taxonomy" id="206403"/>
    <lineage>
        <taxon>Bacteria</taxon>
        <taxon>Pseudomonadati</taxon>
        <taxon>Campylobacterota</taxon>
        <taxon>Epsilonproteobacteria</taxon>
        <taxon>Campylobacterales</taxon>
        <taxon>Sulfurovaceae</taxon>
        <taxon>Sulfurovum</taxon>
    </lineage>
</organism>
<dbReference type="Gene3D" id="3.90.550.10">
    <property type="entry name" value="Spore Coat Polysaccharide Biosynthesis Protein SpsA, Chain A"/>
    <property type="match status" value="1"/>
</dbReference>
<evidence type="ECO:0000256" key="2">
    <source>
        <dbReference type="ARBA" id="ARBA00022676"/>
    </source>
</evidence>
<gene>
    <name evidence="5" type="ORF">YH65_01045</name>
</gene>
<accession>A0A7U4LZL0</accession>
<reference evidence="5 6" key="1">
    <citation type="submission" date="2015-04" db="EMBL/GenBank/DDBJ databases">
        <title>Complete genome sequence of Sulfurovum lithotrophicum ATCC BAA-797T.</title>
        <authorList>
            <person name="Ahn J."/>
            <person name="Park G."/>
            <person name="Jeon W."/>
            <person name="Jang Y."/>
            <person name="Jang M."/>
            <person name="Lee H."/>
            <person name="Lee H."/>
        </authorList>
    </citation>
    <scope>NUCLEOTIDE SEQUENCE [LARGE SCALE GENOMIC DNA]</scope>
    <source>
        <strain evidence="6">ATCC BAA-797 / 42BKT</strain>
    </source>
</reference>
<dbReference type="PANTHER" id="PTHR43685">
    <property type="entry name" value="GLYCOSYLTRANSFERASE"/>
    <property type="match status" value="1"/>
</dbReference>
<keyword evidence="3" id="KW-0808">Transferase</keyword>
<dbReference type="InterPro" id="IPR050834">
    <property type="entry name" value="Glycosyltransf_2"/>
</dbReference>
<dbReference type="SUPFAM" id="SSF53448">
    <property type="entry name" value="Nucleotide-diphospho-sugar transferases"/>
    <property type="match status" value="1"/>
</dbReference>
<comment type="similarity">
    <text evidence="1">Belongs to the glycosyltransferase 2 family.</text>
</comment>
<dbReference type="Proteomes" id="UP000034444">
    <property type="component" value="Chromosome"/>
</dbReference>
<feature type="domain" description="Glycosyltransferase 2-like" evidence="4">
    <location>
        <begin position="4"/>
        <end position="152"/>
    </location>
</feature>
<proteinExistence type="inferred from homology"/>
<dbReference type="Pfam" id="PF00535">
    <property type="entry name" value="Glycos_transf_2"/>
    <property type="match status" value="1"/>
</dbReference>
<evidence type="ECO:0000256" key="3">
    <source>
        <dbReference type="ARBA" id="ARBA00022679"/>
    </source>
</evidence>
<dbReference type="KEGG" id="slh:YH65_01045"/>
<evidence type="ECO:0000256" key="1">
    <source>
        <dbReference type="ARBA" id="ARBA00006739"/>
    </source>
</evidence>
<dbReference type="CDD" id="cd04195">
    <property type="entry name" value="GT2_AmsE_like"/>
    <property type="match status" value="1"/>
</dbReference>
<keyword evidence="6" id="KW-1185">Reference proteome</keyword>
<evidence type="ECO:0000259" key="4">
    <source>
        <dbReference type="Pfam" id="PF00535"/>
    </source>
</evidence>
<evidence type="ECO:0000313" key="5">
    <source>
        <dbReference type="EMBL" id="AKF24144.1"/>
    </source>
</evidence>
<dbReference type="GO" id="GO:0016757">
    <property type="term" value="F:glycosyltransferase activity"/>
    <property type="evidence" value="ECO:0007669"/>
    <property type="project" value="UniProtKB-KW"/>
</dbReference>
<dbReference type="OrthoDB" id="9786172at2"/>
<sequence>MKYSVLLSVYHRENPLFLEHSLRSIERQTLPPEEIVLVKDGPLTKELDAVIEKHMNTSSSPYTIVSLEKNQGLGIALNRGIKHCSYEWVARMDTDDIALPDRFEKQFAYLSEHPDTDIVGGWICEFDSNHEICNKERRVPASHEAIVRFAKHRNPLNHMTVVFRKEAVLDAGGYLPMNGFEDYYLWMRMLQKGKRFANIPEVLVKARTGRDMIARRQGWKYAKDELALEKVAYQTGFWSALDRVRNLFTRFLPRLLPVAIVEKLYNLLRKI</sequence>
<dbReference type="InterPro" id="IPR029044">
    <property type="entry name" value="Nucleotide-diphossugar_trans"/>
</dbReference>
<keyword evidence="2" id="KW-0328">Glycosyltransferase</keyword>
<dbReference type="EMBL" id="CP011308">
    <property type="protein sequence ID" value="AKF24144.1"/>
    <property type="molecule type" value="Genomic_DNA"/>
</dbReference>
<dbReference type="InterPro" id="IPR001173">
    <property type="entry name" value="Glyco_trans_2-like"/>
</dbReference>
<evidence type="ECO:0000313" key="6">
    <source>
        <dbReference type="Proteomes" id="UP000034444"/>
    </source>
</evidence>